<protein>
    <recommendedName>
        <fullName evidence="5">PABS domain-containing protein</fullName>
    </recommendedName>
</protein>
<keyword evidence="2" id="KW-0808">Transferase</keyword>
<accession>A0A0F9S6U7</accession>
<dbReference type="InterPro" id="IPR030374">
    <property type="entry name" value="PABS"/>
</dbReference>
<sequence length="711" mass="81994">MITFLPPFLLGFLALSFQIFLLREFSVHFYGNEITFGFILAAWLLWGGLGSIFSSKLKFHPLRFPQTYYAVILFLPLSLIVLRFSRFFLRMLPGEITGIIPMLFYSLVLAFFTSFPLGILFVFNAHFQKGDLYRVYFLESLGSSAAGLIVYFFLIPVFSNWQGAAIVGASASLLIFFSFGKKKQIFFPLSILIFLAAFIIFDFPSQKIYWKPFSLIKSKDTPYGKLQILKTEEQISLYNNSLHEYSYPNLAASEESVHFALLQNPKAKNVLMVGGGPGGGLSQILKYSQVEVDYVELDPEIIRLSLQFLPEKEKSVLRHKRIHIFYQDGRAFLTETQKKYDMIILNLPEPATAQINRFYTKEFFHEAREKLTEKGVLSFRVPSAENYISLELQNFLSSLYFTLKEVFSFVEIVPGDTNIFLASPQPLSIGFEELSQKIEELNLQNSYVSPELLFFRLSPLRIEFIKEKVSSGKRTINQDFSPISYFYNSVLWSTQFKGLERRIFSFFSEVHFFWLLDLPLILFISLLIILWLRRKKSTFPLVPLAVMGFTTIVVELIVIISFQTMYGYVYRRIALLLTCFMMGLFLGSFRGKKRKRIYFAQLLFIQFGILLLVLLLHLLLKIHPPELFFFIYLLLLGFLGGDMFVVSNNLFLREKKNYGLGYGLDLLGSFFGALIASSFLIPLVGLPLLLKYLFLLNSFCILFLFVGLKRS</sequence>
<feature type="transmembrane region" description="Helical" evidence="4">
    <location>
        <begin position="512"/>
        <end position="532"/>
    </location>
</feature>
<keyword evidence="4" id="KW-1133">Transmembrane helix</keyword>
<feature type="transmembrane region" description="Helical" evidence="4">
    <location>
        <begin position="539"/>
        <end position="562"/>
    </location>
</feature>
<feature type="transmembrane region" description="Helical" evidence="4">
    <location>
        <begin position="104"/>
        <end position="123"/>
    </location>
</feature>
<name>A0A0F9S6U7_9ZZZZ</name>
<feature type="domain" description="PABS" evidence="5">
    <location>
        <begin position="197"/>
        <end position="432"/>
    </location>
</feature>
<gene>
    <name evidence="6" type="ORF">LCGC14_0888880</name>
</gene>
<organism evidence="6">
    <name type="scientific">marine sediment metagenome</name>
    <dbReference type="NCBI Taxonomy" id="412755"/>
    <lineage>
        <taxon>unclassified sequences</taxon>
        <taxon>metagenomes</taxon>
        <taxon>ecological metagenomes</taxon>
    </lineage>
</organism>
<keyword evidence="4" id="KW-0472">Membrane</keyword>
<dbReference type="GO" id="GO:0016740">
    <property type="term" value="F:transferase activity"/>
    <property type="evidence" value="ECO:0007669"/>
    <property type="project" value="UniProtKB-KW"/>
</dbReference>
<feature type="transmembrane region" description="Helical" evidence="4">
    <location>
        <begin position="630"/>
        <end position="652"/>
    </location>
</feature>
<dbReference type="InterPro" id="IPR001045">
    <property type="entry name" value="Spermi_synthase"/>
</dbReference>
<evidence type="ECO:0000256" key="2">
    <source>
        <dbReference type="ARBA" id="ARBA00022679"/>
    </source>
</evidence>
<feature type="transmembrane region" description="Helical" evidence="4">
    <location>
        <begin position="689"/>
        <end position="708"/>
    </location>
</feature>
<feature type="transmembrane region" description="Helical" evidence="4">
    <location>
        <begin position="161"/>
        <end position="179"/>
    </location>
</feature>
<evidence type="ECO:0000259" key="5">
    <source>
        <dbReference type="PROSITE" id="PS51006"/>
    </source>
</evidence>
<feature type="transmembrane region" description="Helical" evidence="4">
    <location>
        <begin position="135"/>
        <end position="155"/>
    </location>
</feature>
<feature type="transmembrane region" description="Helical" evidence="4">
    <location>
        <begin position="67"/>
        <end position="84"/>
    </location>
</feature>
<feature type="transmembrane region" description="Helical" evidence="4">
    <location>
        <begin position="598"/>
        <end position="618"/>
    </location>
</feature>
<evidence type="ECO:0000256" key="1">
    <source>
        <dbReference type="ARBA" id="ARBA00007867"/>
    </source>
</evidence>
<dbReference type="CDD" id="cd02440">
    <property type="entry name" value="AdoMet_MTases"/>
    <property type="match status" value="1"/>
</dbReference>
<dbReference type="HAMAP" id="MF_00198">
    <property type="entry name" value="Spermidine_synth"/>
    <property type="match status" value="1"/>
</dbReference>
<evidence type="ECO:0000313" key="6">
    <source>
        <dbReference type="EMBL" id="KKN25033.1"/>
    </source>
</evidence>
<keyword evidence="3" id="KW-0620">Polyamine biosynthesis</keyword>
<dbReference type="GO" id="GO:0006596">
    <property type="term" value="P:polyamine biosynthetic process"/>
    <property type="evidence" value="ECO:0007669"/>
    <property type="project" value="UniProtKB-KW"/>
</dbReference>
<dbReference type="InterPro" id="IPR029063">
    <property type="entry name" value="SAM-dependent_MTases_sf"/>
</dbReference>
<dbReference type="Pfam" id="PF01564">
    <property type="entry name" value="Spermine_synth"/>
    <property type="match status" value="1"/>
</dbReference>
<dbReference type="SUPFAM" id="SSF53335">
    <property type="entry name" value="S-adenosyl-L-methionine-dependent methyltransferases"/>
    <property type="match status" value="1"/>
</dbReference>
<dbReference type="AlphaFoldDB" id="A0A0F9S6U7"/>
<dbReference type="PROSITE" id="PS51006">
    <property type="entry name" value="PABS_2"/>
    <property type="match status" value="1"/>
</dbReference>
<proteinExistence type="inferred from homology"/>
<evidence type="ECO:0000256" key="4">
    <source>
        <dbReference type="SAM" id="Phobius"/>
    </source>
</evidence>
<feature type="transmembrane region" description="Helical" evidence="4">
    <location>
        <begin position="186"/>
        <end position="204"/>
    </location>
</feature>
<comment type="caution">
    <text evidence="6">The sequence shown here is derived from an EMBL/GenBank/DDBJ whole genome shotgun (WGS) entry which is preliminary data.</text>
</comment>
<dbReference type="PANTHER" id="PTHR43317:SF3">
    <property type="entry name" value="BLR2883 PROTEIN"/>
    <property type="match status" value="1"/>
</dbReference>
<feature type="transmembrane region" description="Helical" evidence="4">
    <location>
        <begin position="568"/>
        <end position="586"/>
    </location>
</feature>
<reference evidence="6" key="1">
    <citation type="journal article" date="2015" name="Nature">
        <title>Complex archaea that bridge the gap between prokaryotes and eukaryotes.</title>
        <authorList>
            <person name="Spang A."/>
            <person name="Saw J.H."/>
            <person name="Jorgensen S.L."/>
            <person name="Zaremba-Niedzwiedzka K."/>
            <person name="Martijn J."/>
            <person name="Lind A.E."/>
            <person name="van Eijk R."/>
            <person name="Schleper C."/>
            <person name="Guy L."/>
            <person name="Ettema T.J."/>
        </authorList>
    </citation>
    <scope>NUCLEOTIDE SEQUENCE</scope>
</reference>
<dbReference type="PANTHER" id="PTHR43317">
    <property type="entry name" value="THERMOSPERMINE SYNTHASE ACAULIS5"/>
    <property type="match status" value="1"/>
</dbReference>
<keyword evidence="4" id="KW-0812">Transmembrane</keyword>
<dbReference type="Gene3D" id="3.40.50.150">
    <property type="entry name" value="Vaccinia Virus protein VP39"/>
    <property type="match status" value="1"/>
</dbReference>
<feature type="transmembrane region" description="Helical" evidence="4">
    <location>
        <begin position="34"/>
        <end position="55"/>
    </location>
</feature>
<comment type="similarity">
    <text evidence="1">Belongs to the spermidine/spermine synthase family.</text>
</comment>
<evidence type="ECO:0000256" key="3">
    <source>
        <dbReference type="ARBA" id="ARBA00023115"/>
    </source>
</evidence>
<dbReference type="EMBL" id="LAZR01002835">
    <property type="protein sequence ID" value="KKN25033.1"/>
    <property type="molecule type" value="Genomic_DNA"/>
</dbReference>
<feature type="transmembrane region" description="Helical" evidence="4">
    <location>
        <begin position="664"/>
        <end position="683"/>
    </location>
</feature>